<dbReference type="AlphaFoldDB" id="B1KBC7"/>
<keyword evidence="2" id="KW-0378">Hydrolase</keyword>
<proteinExistence type="predicted"/>
<dbReference type="Gene3D" id="3.40.50.1820">
    <property type="entry name" value="alpha/beta hydrolase"/>
    <property type="match status" value="1"/>
</dbReference>
<dbReference type="EMBL" id="CP000960">
    <property type="protein sequence ID" value="ACA95524.1"/>
    <property type="molecule type" value="Genomic_DNA"/>
</dbReference>
<organism evidence="2 3">
    <name type="scientific">Burkholderia orbicola (strain MC0-3)</name>
    <dbReference type="NCBI Taxonomy" id="406425"/>
    <lineage>
        <taxon>Bacteria</taxon>
        <taxon>Pseudomonadati</taxon>
        <taxon>Pseudomonadota</taxon>
        <taxon>Betaproteobacteria</taxon>
        <taxon>Burkholderiales</taxon>
        <taxon>Burkholderiaceae</taxon>
        <taxon>Burkholderia</taxon>
        <taxon>Burkholderia cepacia complex</taxon>
        <taxon>Burkholderia orbicola</taxon>
    </lineage>
</organism>
<evidence type="ECO:0000313" key="2">
    <source>
        <dbReference type="EMBL" id="ACA95524.1"/>
    </source>
</evidence>
<dbReference type="Pfam" id="PF00326">
    <property type="entry name" value="Peptidase_S9"/>
    <property type="match status" value="1"/>
</dbReference>
<dbReference type="HOGENOM" id="CLU_043246_0_0_4"/>
<dbReference type="InterPro" id="IPR050261">
    <property type="entry name" value="FrsA_esterase"/>
</dbReference>
<sequence>MASSSNSGIADAFQCSPREAVGSKRSWQISAIRHCRALRLRHHHAESIHSYMQVAMKIAGRLFWICLALSIPDVRAEQFRSDLHESVSTVDVTVKDFYGAEQTGKVAITQFRPDGDGPFPILILNHGRSPTDRATPPRFRFTRQVAFFVKRGFAVFEPTRIGYGQFGTQFDPEYSGKCGQKDYAPMIEAARAEELAVLDYSRRQPYVDPHRIVIVGQSVGGFVTTAMAADNPDGVIAAINFAGGSGGDPVAHPGVPCQGERLEAMYSRFGKTARVPMLWIYTENDQYFAPTYSSAWHDAFVRAGGSADYRLLPPFEKNGHMLFAHGIDLWEPVVSEFLERQGFPVR</sequence>
<dbReference type="Proteomes" id="UP000002169">
    <property type="component" value="Chromosome 3"/>
</dbReference>
<dbReference type="InterPro" id="IPR029058">
    <property type="entry name" value="AB_hydrolase_fold"/>
</dbReference>
<evidence type="ECO:0000259" key="1">
    <source>
        <dbReference type="Pfam" id="PF00326"/>
    </source>
</evidence>
<name>B1KBC7_BURO0</name>
<gene>
    <name evidence="2" type="ordered locus">Bcenmc03_6409</name>
</gene>
<dbReference type="InterPro" id="IPR001375">
    <property type="entry name" value="Peptidase_S9_cat"/>
</dbReference>
<protein>
    <submittedName>
        <fullName evidence="2">Dienelactone hydrolase-like protein</fullName>
    </submittedName>
</protein>
<reference evidence="3" key="1">
    <citation type="submission" date="2008-02" db="EMBL/GenBank/DDBJ databases">
        <title>Complete sequence of chromosome 3 of Burkholderia cenocepacia MC0-3.</title>
        <authorList>
            <person name="Copeland A."/>
            <person name="Lucas S."/>
            <person name="Lapidus A."/>
            <person name="Barry K."/>
            <person name="Bruce D."/>
            <person name="Goodwin L."/>
            <person name="Glavina del Rio T."/>
            <person name="Dalin E."/>
            <person name="Tice H."/>
            <person name="Pitluck S."/>
            <person name="Chain P."/>
            <person name="Malfatti S."/>
            <person name="Shin M."/>
            <person name="Vergez L."/>
            <person name="Schmutz J."/>
            <person name="Larimer F."/>
            <person name="Land M."/>
            <person name="Hauser L."/>
            <person name="Kyrpides N."/>
            <person name="Mikhailova N."/>
            <person name="Tiedje J."/>
            <person name="Richardson P."/>
        </authorList>
    </citation>
    <scope>NUCLEOTIDE SEQUENCE [LARGE SCALE GENOMIC DNA]</scope>
    <source>
        <strain evidence="3">MC0-3</strain>
    </source>
</reference>
<feature type="domain" description="Peptidase S9 prolyl oligopeptidase catalytic" evidence="1">
    <location>
        <begin position="141"/>
        <end position="233"/>
    </location>
</feature>
<dbReference type="GO" id="GO:0006508">
    <property type="term" value="P:proteolysis"/>
    <property type="evidence" value="ECO:0007669"/>
    <property type="project" value="InterPro"/>
</dbReference>
<dbReference type="KEGG" id="bcm:Bcenmc03_6409"/>
<dbReference type="SUPFAM" id="SSF53474">
    <property type="entry name" value="alpha/beta-Hydrolases"/>
    <property type="match status" value="1"/>
</dbReference>
<dbReference type="PANTHER" id="PTHR22946">
    <property type="entry name" value="DIENELACTONE HYDROLASE DOMAIN-CONTAINING PROTEIN-RELATED"/>
    <property type="match status" value="1"/>
</dbReference>
<dbReference type="GO" id="GO:0008236">
    <property type="term" value="F:serine-type peptidase activity"/>
    <property type="evidence" value="ECO:0007669"/>
    <property type="project" value="InterPro"/>
</dbReference>
<evidence type="ECO:0000313" key="3">
    <source>
        <dbReference type="Proteomes" id="UP000002169"/>
    </source>
</evidence>
<accession>B1KBC7</accession>